<dbReference type="InterPro" id="IPR000528">
    <property type="entry name" value="Plant_nsLTP"/>
</dbReference>
<evidence type="ECO:0000256" key="1">
    <source>
        <dbReference type="ARBA" id="ARBA00004609"/>
    </source>
</evidence>
<keyword evidence="4" id="KW-0336">GPI-anchor</keyword>
<dbReference type="EMBL" id="JAAARO010000011">
    <property type="protein sequence ID" value="KAF5740252.1"/>
    <property type="molecule type" value="Genomic_DNA"/>
</dbReference>
<dbReference type="GO" id="GO:0005886">
    <property type="term" value="C:plasma membrane"/>
    <property type="evidence" value="ECO:0007669"/>
    <property type="project" value="UniProtKB-SubCell"/>
</dbReference>
<dbReference type="PANTHER" id="PTHR33044">
    <property type="entry name" value="BIFUNCTIONAL INHIBITOR/LIPID-TRANSFER PROTEIN/SEED STORAGE 2S ALBUMIN SUPERFAMILY PROTEIN-RELATED"/>
    <property type="match status" value="1"/>
</dbReference>
<comment type="subcellular location">
    <subcellularLocation>
        <location evidence="1">Cell membrane</location>
        <topology evidence="1">Lipid-anchor</topology>
        <topology evidence="1">GPI-anchor</topology>
    </subcellularLocation>
</comment>
<dbReference type="PRINTS" id="PR00382">
    <property type="entry name" value="LIPIDTRNSFER"/>
</dbReference>
<evidence type="ECO:0000256" key="2">
    <source>
        <dbReference type="ARBA" id="ARBA00009748"/>
    </source>
</evidence>
<keyword evidence="3" id="KW-1003">Cell membrane</keyword>
<dbReference type="SMART" id="SM00499">
    <property type="entry name" value="AAI"/>
    <property type="match status" value="1"/>
</dbReference>
<keyword evidence="6" id="KW-1015">Disulfide bond</keyword>
<evidence type="ECO:0000259" key="11">
    <source>
        <dbReference type="SMART" id="SM00499"/>
    </source>
</evidence>
<feature type="region of interest" description="Disordered" evidence="9">
    <location>
        <begin position="113"/>
        <end position="188"/>
    </location>
</feature>
<dbReference type="GO" id="GO:0006869">
    <property type="term" value="P:lipid transport"/>
    <property type="evidence" value="ECO:0007669"/>
    <property type="project" value="InterPro"/>
</dbReference>
<comment type="similarity">
    <text evidence="2">Belongs to the plant LTP family.</text>
</comment>
<dbReference type="InterPro" id="IPR036312">
    <property type="entry name" value="Bifun_inhib/LTP/seed_sf"/>
</dbReference>
<keyword evidence="4" id="KW-0472">Membrane</keyword>
<dbReference type="AlphaFoldDB" id="A0A7J7D1M1"/>
<dbReference type="GO" id="GO:0098552">
    <property type="term" value="C:side of membrane"/>
    <property type="evidence" value="ECO:0007669"/>
    <property type="project" value="UniProtKB-KW"/>
</dbReference>
<evidence type="ECO:0000256" key="3">
    <source>
        <dbReference type="ARBA" id="ARBA00022475"/>
    </source>
</evidence>
<feature type="domain" description="Bifunctional inhibitor/plant lipid transfer protein/seed storage helical" evidence="11">
    <location>
        <begin position="34"/>
        <end position="111"/>
    </location>
</feature>
<feature type="chain" id="PRO_5029550835" evidence="10">
    <location>
        <begin position="21"/>
        <end position="214"/>
    </location>
</feature>
<proteinExistence type="inferred from homology"/>
<evidence type="ECO:0000256" key="6">
    <source>
        <dbReference type="ARBA" id="ARBA00023157"/>
    </source>
</evidence>
<keyword evidence="13" id="KW-1185">Reference proteome</keyword>
<name>A0A7J7D1M1_TRIWF</name>
<dbReference type="GO" id="GO:0008289">
    <property type="term" value="F:lipid binding"/>
    <property type="evidence" value="ECO:0007669"/>
    <property type="project" value="InterPro"/>
</dbReference>
<evidence type="ECO:0000256" key="8">
    <source>
        <dbReference type="ARBA" id="ARBA00023288"/>
    </source>
</evidence>
<gene>
    <name evidence="12" type="ORF">HS088_TW11G00318</name>
</gene>
<dbReference type="InterPro" id="IPR043325">
    <property type="entry name" value="LTSS"/>
</dbReference>
<dbReference type="InterPro" id="IPR016140">
    <property type="entry name" value="Bifunc_inhib/LTP/seed_store"/>
</dbReference>
<dbReference type="Gene3D" id="1.10.110.10">
    <property type="entry name" value="Plant lipid-transfer and hydrophobic proteins"/>
    <property type="match status" value="1"/>
</dbReference>
<dbReference type="Pfam" id="PF14368">
    <property type="entry name" value="LTP_2"/>
    <property type="match status" value="1"/>
</dbReference>
<dbReference type="InParanoid" id="A0A7J7D1M1"/>
<sequence length="214" mass="21966">MSKLWVALKIATTWVMLINGNGDNKIAAPPSVDCSAVIYELFDCISFLSDGSTVMKPTTDCCNGYQTVIAVDPRCICFAIKSSGDLGIQLNITKAMTLPSACGFPAPPVDCGTSLPPLDSGPLTSPSPSPSMLPPSNDKPTPSPSNDEPSDGGDDDEESPAKAPAENDDQEGGSSEAPAPSPSIENGGIYSTSVSLVAVISMIVASVSSVHLFG</sequence>
<dbReference type="FunFam" id="1.10.110.10:FF:000001">
    <property type="entry name" value="Bifunctional inhibitor/lipid-transfer protein/seed storage 2S albumin superfamily protein"/>
    <property type="match status" value="1"/>
</dbReference>
<feature type="compositionally biased region" description="Acidic residues" evidence="9">
    <location>
        <begin position="148"/>
        <end position="158"/>
    </location>
</feature>
<feature type="compositionally biased region" description="Low complexity" evidence="9">
    <location>
        <begin position="114"/>
        <end position="124"/>
    </location>
</feature>
<evidence type="ECO:0000256" key="7">
    <source>
        <dbReference type="ARBA" id="ARBA00023180"/>
    </source>
</evidence>
<keyword evidence="7" id="KW-0325">Glycoprotein</keyword>
<feature type="signal peptide" evidence="10">
    <location>
        <begin position="1"/>
        <end position="20"/>
    </location>
</feature>
<evidence type="ECO:0000313" key="13">
    <source>
        <dbReference type="Proteomes" id="UP000593562"/>
    </source>
</evidence>
<evidence type="ECO:0000256" key="5">
    <source>
        <dbReference type="ARBA" id="ARBA00022729"/>
    </source>
</evidence>
<dbReference type="SUPFAM" id="SSF47699">
    <property type="entry name" value="Bifunctional inhibitor/lipid-transfer protein/seed storage 2S albumin"/>
    <property type="match status" value="1"/>
</dbReference>
<reference evidence="12 13" key="1">
    <citation type="journal article" date="2020" name="Nat. Commun.">
        <title>Genome of Tripterygium wilfordii and identification of cytochrome P450 involved in triptolide biosynthesis.</title>
        <authorList>
            <person name="Tu L."/>
            <person name="Su P."/>
            <person name="Zhang Z."/>
            <person name="Gao L."/>
            <person name="Wang J."/>
            <person name="Hu T."/>
            <person name="Zhou J."/>
            <person name="Zhang Y."/>
            <person name="Zhao Y."/>
            <person name="Liu Y."/>
            <person name="Song Y."/>
            <person name="Tong Y."/>
            <person name="Lu Y."/>
            <person name="Yang J."/>
            <person name="Xu C."/>
            <person name="Jia M."/>
            <person name="Peters R.J."/>
            <person name="Huang L."/>
            <person name="Gao W."/>
        </authorList>
    </citation>
    <scope>NUCLEOTIDE SEQUENCE [LARGE SCALE GENOMIC DNA]</scope>
    <source>
        <strain evidence="13">cv. XIE 37</strain>
        <tissue evidence="12">Leaf</tissue>
    </source>
</reference>
<accession>A0A7J7D1M1</accession>
<evidence type="ECO:0000256" key="10">
    <source>
        <dbReference type="SAM" id="SignalP"/>
    </source>
</evidence>
<keyword evidence="5 10" id="KW-0732">Signal</keyword>
<dbReference type="CDD" id="cd00010">
    <property type="entry name" value="AAI_LTSS"/>
    <property type="match status" value="1"/>
</dbReference>
<evidence type="ECO:0000313" key="12">
    <source>
        <dbReference type="EMBL" id="KAF5740252.1"/>
    </source>
</evidence>
<keyword evidence="8" id="KW-0449">Lipoprotein</keyword>
<evidence type="ECO:0000256" key="4">
    <source>
        <dbReference type="ARBA" id="ARBA00022622"/>
    </source>
</evidence>
<dbReference type="Proteomes" id="UP000593562">
    <property type="component" value="Unassembled WGS sequence"/>
</dbReference>
<evidence type="ECO:0000256" key="9">
    <source>
        <dbReference type="SAM" id="MobiDB-lite"/>
    </source>
</evidence>
<dbReference type="OrthoDB" id="659547at2759"/>
<comment type="caution">
    <text evidence="12">The sequence shown here is derived from an EMBL/GenBank/DDBJ whole genome shotgun (WGS) entry which is preliminary data.</text>
</comment>
<protein>
    <submittedName>
        <fullName evidence="12">Bifunctional inhibitor/lipid-transfer protein/seed storage 2S albumin superfamily protein</fullName>
    </submittedName>
</protein>
<organism evidence="12 13">
    <name type="scientific">Tripterygium wilfordii</name>
    <name type="common">Thunder God vine</name>
    <dbReference type="NCBI Taxonomy" id="458696"/>
    <lineage>
        <taxon>Eukaryota</taxon>
        <taxon>Viridiplantae</taxon>
        <taxon>Streptophyta</taxon>
        <taxon>Embryophyta</taxon>
        <taxon>Tracheophyta</taxon>
        <taxon>Spermatophyta</taxon>
        <taxon>Magnoliopsida</taxon>
        <taxon>eudicotyledons</taxon>
        <taxon>Gunneridae</taxon>
        <taxon>Pentapetalae</taxon>
        <taxon>rosids</taxon>
        <taxon>fabids</taxon>
        <taxon>Celastrales</taxon>
        <taxon>Celastraceae</taxon>
        <taxon>Tripterygium</taxon>
    </lineage>
</organism>